<keyword evidence="2" id="KW-1185">Reference proteome</keyword>
<dbReference type="Proteomes" id="UP000245263">
    <property type="component" value="Chromosome 1"/>
</dbReference>
<protein>
    <submittedName>
        <fullName evidence="1">Uncharacterized protein</fullName>
    </submittedName>
</protein>
<dbReference type="InterPro" id="IPR036866">
    <property type="entry name" value="RibonucZ/Hydroxyglut_hydro"/>
</dbReference>
<dbReference type="Gene3D" id="3.60.15.10">
    <property type="entry name" value="Ribonuclease Z/Hydroxyacylglutathione hydrolase-like"/>
    <property type="match status" value="1"/>
</dbReference>
<evidence type="ECO:0000313" key="1">
    <source>
        <dbReference type="EMBL" id="BDA78233.1"/>
    </source>
</evidence>
<name>A0ABN6KBI3_9LEPT</name>
<dbReference type="PANTHER" id="PTHR46018">
    <property type="entry name" value="ZINC PHOSPHODIESTERASE ELAC PROTEIN 1"/>
    <property type="match status" value="1"/>
</dbReference>
<proteinExistence type="predicted"/>
<accession>A0ABN6KBI3</accession>
<sequence>MIGPIGTIKIVEGFNQAMSFDALYRSKNGDGSSSAAFAVAIGKEIESPKENEKALVFEGLNGLKVYGFTVSHSPVEPAFGYRIEFGGKSIVISGDTRKSDNLQYFSQNADILVHEALNKEILRKFLEITKQYPDDATMKTAALTAERVMDYHSSPLDVAEIAKGANVKTLIYTHITPTLGSFFARTFITIPMFLHGVSDVYKGEVIIAEDGFHYELPIQ</sequence>
<dbReference type="EMBL" id="AP025028">
    <property type="protein sequence ID" value="BDA78233.1"/>
    <property type="molecule type" value="Genomic_DNA"/>
</dbReference>
<dbReference type="SUPFAM" id="SSF56281">
    <property type="entry name" value="Metallo-hydrolase/oxidoreductase"/>
    <property type="match status" value="1"/>
</dbReference>
<dbReference type="PANTHER" id="PTHR46018:SF2">
    <property type="entry name" value="ZINC PHOSPHODIESTERASE ELAC PROTEIN 1"/>
    <property type="match status" value="1"/>
</dbReference>
<reference evidence="1 2" key="1">
    <citation type="submission" date="2021-08" db="EMBL/GenBank/DDBJ databases">
        <title>Complete genome sequence of Leptospira kobayashii strain E30.</title>
        <authorList>
            <person name="Nakao R."/>
            <person name="Nakamura S."/>
            <person name="Masuzawa T."/>
            <person name="Koizumi N."/>
        </authorList>
    </citation>
    <scope>NUCLEOTIDE SEQUENCE [LARGE SCALE GENOMIC DNA]</scope>
    <source>
        <strain evidence="1 2">E30</strain>
    </source>
</reference>
<gene>
    <name evidence="1" type="ORF">LPTSP3_g11630</name>
</gene>
<organism evidence="1 2">
    <name type="scientific">Leptospira kobayashii</name>
    <dbReference type="NCBI Taxonomy" id="1917830"/>
    <lineage>
        <taxon>Bacteria</taxon>
        <taxon>Pseudomonadati</taxon>
        <taxon>Spirochaetota</taxon>
        <taxon>Spirochaetia</taxon>
        <taxon>Leptospirales</taxon>
        <taxon>Leptospiraceae</taxon>
        <taxon>Leptospira</taxon>
    </lineage>
</organism>
<evidence type="ECO:0000313" key="2">
    <source>
        <dbReference type="Proteomes" id="UP000245263"/>
    </source>
</evidence>